<gene>
    <name evidence="2" type="ORF">RFH988_LOCUS11605</name>
</gene>
<organism evidence="2 3">
    <name type="scientific">Rotaria sordida</name>
    <dbReference type="NCBI Taxonomy" id="392033"/>
    <lineage>
        <taxon>Eukaryota</taxon>
        <taxon>Metazoa</taxon>
        <taxon>Spiralia</taxon>
        <taxon>Gnathifera</taxon>
        <taxon>Rotifera</taxon>
        <taxon>Eurotatoria</taxon>
        <taxon>Bdelloidea</taxon>
        <taxon>Philodinida</taxon>
        <taxon>Philodinidae</taxon>
        <taxon>Rotaria</taxon>
    </lineage>
</organism>
<dbReference type="GO" id="GO:0003755">
    <property type="term" value="F:peptidyl-prolyl cis-trans isomerase activity"/>
    <property type="evidence" value="ECO:0007669"/>
    <property type="project" value="InterPro"/>
</dbReference>
<evidence type="ECO:0000259" key="1">
    <source>
        <dbReference type="PROSITE" id="PS50072"/>
    </source>
</evidence>
<reference evidence="2" key="1">
    <citation type="submission" date="2021-02" db="EMBL/GenBank/DDBJ databases">
        <authorList>
            <person name="Nowell W R."/>
        </authorList>
    </citation>
    <scope>NUCLEOTIDE SEQUENCE</scope>
</reference>
<dbReference type="Gene3D" id="2.40.100.10">
    <property type="entry name" value="Cyclophilin-like"/>
    <property type="match status" value="1"/>
</dbReference>
<dbReference type="PROSITE" id="PS50072">
    <property type="entry name" value="CSA_PPIASE_2"/>
    <property type="match status" value="1"/>
</dbReference>
<name>A0A814D5F8_9BILA</name>
<protein>
    <recommendedName>
        <fullName evidence="1">PPIase cyclophilin-type domain-containing protein</fullName>
    </recommendedName>
</protein>
<accession>A0A814D5F8</accession>
<feature type="domain" description="PPIase cyclophilin-type" evidence="1">
    <location>
        <begin position="1"/>
        <end position="75"/>
    </location>
</feature>
<sequence>MGVDDGSTQFFITLGPAPVLNDTNVIFGEIVEGVDILQSINKNGIRVTTGGAGATYDNQVGGAPIDKVVIYACGERE</sequence>
<dbReference type="Proteomes" id="UP000663882">
    <property type="component" value="Unassembled WGS sequence"/>
</dbReference>
<dbReference type="OrthoDB" id="193499at2759"/>
<comment type="caution">
    <text evidence="2">The sequence shown here is derived from an EMBL/GenBank/DDBJ whole genome shotgun (WGS) entry which is preliminary data.</text>
</comment>
<dbReference type="AlphaFoldDB" id="A0A814D5F8"/>
<evidence type="ECO:0000313" key="2">
    <source>
        <dbReference type="EMBL" id="CAF0950587.1"/>
    </source>
</evidence>
<dbReference type="EMBL" id="CAJNOO010000464">
    <property type="protein sequence ID" value="CAF0950587.1"/>
    <property type="molecule type" value="Genomic_DNA"/>
</dbReference>
<dbReference type="InterPro" id="IPR029000">
    <property type="entry name" value="Cyclophilin-like_dom_sf"/>
</dbReference>
<proteinExistence type="predicted"/>
<evidence type="ECO:0000313" key="3">
    <source>
        <dbReference type="Proteomes" id="UP000663882"/>
    </source>
</evidence>
<dbReference type="SUPFAM" id="SSF50891">
    <property type="entry name" value="Cyclophilin-like"/>
    <property type="match status" value="1"/>
</dbReference>
<dbReference type="InterPro" id="IPR002130">
    <property type="entry name" value="Cyclophilin-type_PPIase_dom"/>
</dbReference>
<dbReference type="Pfam" id="PF00160">
    <property type="entry name" value="Pro_isomerase"/>
    <property type="match status" value="1"/>
</dbReference>